<keyword evidence="9" id="KW-0812">Transmembrane</keyword>
<evidence type="ECO:0000256" key="11">
    <source>
        <dbReference type="ARBA" id="ARBA00023098"/>
    </source>
</evidence>
<dbReference type="GO" id="GO:0008444">
    <property type="term" value="F:CDP-diacylglycerol-glycerol-3-phosphate 3-phosphatidyltransferase activity"/>
    <property type="evidence" value="ECO:0007669"/>
    <property type="project" value="UniProtKB-UniRule"/>
</dbReference>
<dbReference type="GO" id="GO:0046474">
    <property type="term" value="P:glycerophospholipid biosynthetic process"/>
    <property type="evidence" value="ECO:0007669"/>
    <property type="project" value="TreeGrafter"/>
</dbReference>
<dbReference type="PROSITE" id="PS00379">
    <property type="entry name" value="CDP_ALCOHOL_P_TRANSF"/>
    <property type="match status" value="1"/>
</dbReference>
<dbReference type="NCBIfam" id="TIGR00560">
    <property type="entry name" value="pgsA"/>
    <property type="match status" value="1"/>
</dbReference>
<proteinExistence type="inferred from homology"/>
<dbReference type="AlphaFoldDB" id="A0A7X5J6Z9"/>
<evidence type="ECO:0000256" key="16">
    <source>
        <dbReference type="RuleBase" id="RU003750"/>
    </source>
</evidence>
<reference evidence="18" key="1">
    <citation type="submission" date="2020-01" db="EMBL/GenBank/DDBJ databases">
        <authorList>
            <person name="Fang Y."/>
            <person name="Sun R."/>
            <person name="Nie L."/>
            <person name="He J."/>
            <person name="Hao L."/>
            <person name="Wang L."/>
            <person name="Su S."/>
            <person name="Lv E."/>
            <person name="Zhang Z."/>
            <person name="Xie R."/>
            <person name="Liu H."/>
        </authorList>
    </citation>
    <scope>NUCLEOTIDE SEQUENCE [LARGE SCALE GENOMIC DNA]</scope>
    <source>
        <strain evidence="18">XCT-53</strain>
    </source>
</reference>
<evidence type="ECO:0000256" key="9">
    <source>
        <dbReference type="ARBA" id="ARBA00022692"/>
    </source>
</evidence>
<comment type="similarity">
    <text evidence="4 16">Belongs to the CDP-alcohol phosphatidyltransferase class-I family.</text>
</comment>
<keyword evidence="14" id="KW-1208">Phospholipid metabolism</keyword>
<evidence type="ECO:0000256" key="4">
    <source>
        <dbReference type="ARBA" id="ARBA00010441"/>
    </source>
</evidence>
<dbReference type="EC" id="2.7.8.5" evidence="5"/>
<organism evidence="17 18">
    <name type="scientific">Pannonibacter tanglangensis</name>
    <dbReference type="NCBI Taxonomy" id="2750084"/>
    <lineage>
        <taxon>Bacteria</taxon>
        <taxon>Pseudomonadati</taxon>
        <taxon>Pseudomonadota</taxon>
        <taxon>Alphaproteobacteria</taxon>
        <taxon>Hyphomicrobiales</taxon>
        <taxon>Stappiaceae</taxon>
        <taxon>Pannonibacter</taxon>
    </lineage>
</organism>
<keyword evidence="8 16" id="KW-0808">Transferase</keyword>
<dbReference type="PANTHER" id="PTHR14269:SF62">
    <property type="entry name" value="CDP-DIACYLGLYCEROL--GLYCEROL-3-PHOSPHATE 3-PHOSPHATIDYLTRANSFERASE 1, CHLOROPLASTIC"/>
    <property type="match status" value="1"/>
</dbReference>
<keyword evidence="11" id="KW-0443">Lipid metabolism</keyword>
<gene>
    <name evidence="17" type="primary">pgsA</name>
    <name evidence="17" type="ORF">GWI72_01420</name>
</gene>
<dbReference type="InterPro" id="IPR048254">
    <property type="entry name" value="CDP_ALCOHOL_P_TRANSF_CS"/>
</dbReference>
<evidence type="ECO:0000256" key="15">
    <source>
        <dbReference type="ARBA" id="ARBA00048586"/>
    </source>
</evidence>
<comment type="pathway">
    <text evidence="2">Phospholipid metabolism; phosphatidylglycerol biosynthesis; phosphatidylglycerol from CDP-diacylglycerol: step 1/2.</text>
</comment>
<evidence type="ECO:0000313" key="17">
    <source>
        <dbReference type="EMBL" id="NBN76922.1"/>
    </source>
</evidence>
<protein>
    <recommendedName>
        <fullName evidence="6">CDP-diacylglycerol--glycerol-3-phosphate 3-phosphatidyltransferase</fullName>
        <ecNumber evidence="5">2.7.8.5</ecNumber>
    </recommendedName>
</protein>
<dbReference type="PANTHER" id="PTHR14269">
    <property type="entry name" value="CDP-DIACYLGLYCEROL--GLYCEROL-3-PHOSPHATE 3-PHOSPHATIDYLTRANSFERASE-RELATED"/>
    <property type="match status" value="1"/>
</dbReference>
<dbReference type="InterPro" id="IPR000462">
    <property type="entry name" value="CDP-OH_P_trans"/>
</dbReference>
<keyword evidence="12" id="KW-0472">Membrane</keyword>
<keyword evidence="13" id="KW-0594">Phospholipid biosynthesis</keyword>
<keyword evidence="18" id="KW-1185">Reference proteome</keyword>
<comment type="caution">
    <text evidence="17">The sequence shown here is derived from an EMBL/GenBank/DDBJ whole genome shotgun (WGS) entry which is preliminary data.</text>
</comment>
<dbReference type="PIRSF" id="PIRSF000847">
    <property type="entry name" value="Phos_ph_gly_syn"/>
    <property type="match status" value="1"/>
</dbReference>
<dbReference type="InterPro" id="IPR004570">
    <property type="entry name" value="Phosphatidylglycerol_P_synth"/>
</dbReference>
<comment type="subcellular location">
    <subcellularLocation>
        <location evidence="1">Membrane</location>
        <topology evidence="1">Multi-pass membrane protein</topology>
    </subcellularLocation>
</comment>
<comment type="catalytic activity">
    <reaction evidence="15">
        <text>a CDP-1,2-diacyl-sn-glycerol + sn-glycerol 3-phosphate = a 1,2-diacyl-sn-glycero-3-phospho-(1'-sn-glycero-3'-phosphate) + CMP + H(+)</text>
        <dbReference type="Rhea" id="RHEA:12593"/>
        <dbReference type="ChEBI" id="CHEBI:15378"/>
        <dbReference type="ChEBI" id="CHEBI:57597"/>
        <dbReference type="ChEBI" id="CHEBI:58332"/>
        <dbReference type="ChEBI" id="CHEBI:60110"/>
        <dbReference type="ChEBI" id="CHEBI:60377"/>
        <dbReference type="EC" id="2.7.8.5"/>
    </reaction>
</comment>
<dbReference type="RefSeq" id="WP_161675062.1">
    <property type="nucleotide sequence ID" value="NZ_JAABLP010000002.1"/>
</dbReference>
<evidence type="ECO:0000256" key="14">
    <source>
        <dbReference type="ARBA" id="ARBA00023264"/>
    </source>
</evidence>
<evidence type="ECO:0000256" key="6">
    <source>
        <dbReference type="ARBA" id="ARBA00014944"/>
    </source>
</evidence>
<dbReference type="Proteomes" id="UP000586722">
    <property type="component" value="Unassembled WGS sequence"/>
</dbReference>
<evidence type="ECO:0000256" key="2">
    <source>
        <dbReference type="ARBA" id="ARBA00005042"/>
    </source>
</evidence>
<dbReference type="InterPro" id="IPR050324">
    <property type="entry name" value="CDP-alcohol_PTase-I"/>
</dbReference>
<keyword evidence="7" id="KW-0444">Lipid biosynthesis</keyword>
<dbReference type="Pfam" id="PF01066">
    <property type="entry name" value="CDP-OH_P_transf"/>
    <property type="match status" value="1"/>
</dbReference>
<sequence>MARNVVLSLPNILTYARILAIPGVVACFYFDGTTPRWIALSIFIAAAVTDFFDGYLARAWQQQSALGRMLDPIADKLLVAVCLLLLVDKGDIAGWSLIAAIIILCREILVSGLREFLAELRVSVPVTKLAKWKTTVQLVAVALLVAGPAGETILPGTMLAGLIALWIAAMLTLYTGYDYFRAGIGHLIEE</sequence>
<dbReference type="InterPro" id="IPR043130">
    <property type="entry name" value="CDP-OH_PTrfase_TM_dom"/>
</dbReference>
<evidence type="ECO:0000256" key="7">
    <source>
        <dbReference type="ARBA" id="ARBA00022516"/>
    </source>
</evidence>
<dbReference type="GO" id="GO:0016020">
    <property type="term" value="C:membrane"/>
    <property type="evidence" value="ECO:0007669"/>
    <property type="project" value="UniProtKB-SubCell"/>
</dbReference>
<comment type="pathway">
    <text evidence="3">Lipid metabolism.</text>
</comment>
<evidence type="ECO:0000256" key="13">
    <source>
        <dbReference type="ARBA" id="ARBA00023209"/>
    </source>
</evidence>
<evidence type="ECO:0000256" key="8">
    <source>
        <dbReference type="ARBA" id="ARBA00022679"/>
    </source>
</evidence>
<accession>A0A7X5J6Z9</accession>
<evidence type="ECO:0000256" key="12">
    <source>
        <dbReference type="ARBA" id="ARBA00023136"/>
    </source>
</evidence>
<evidence type="ECO:0000256" key="3">
    <source>
        <dbReference type="ARBA" id="ARBA00005189"/>
    </source>
</evidence>
<evidence type="ECO:0000256" key="5">
    <source>
        <dbReference type="ARBA" id="ARBA00013170"/>
    </source>
</evidence>
<keyword evidence="10" id="KW-1133">Transmembrane helix</keyword>
<dbReference type="EMBL" id="JAABLQ010000001">
    <property type="protein sequence ID" value="NBN76922.1"/>
    <property type="molecule type" value="Genomic_DNA"/>
</dbReference>
<evidence type="ECO:0000256" key="1">
    <source>
        <dbReference type="ARBA" id="ARBA00004141"/>
    </source>
</evidence>
<evidence type="ECO:0000256" key="10">
    <source>
        <dbReference type="ARBA" id="ARBA00022989"/>
    </source>
</evidence>
<dbReference type="Gene3D" id="1.20.120.1760">
    <property type="match status" value="1"/>
</dbReference>
<evidence type="ECO:0000313" key="18">
    <source>
        <dbReference type="Proteomes" id="UP000586722"/>
    </source>
</evidence>
<name>A0A7X5J6Z9_9HYPH</name>